<dbReference type="PANTHER" id="PTHR30273">
    <property type="entry name" value="PERIPLASMIC SIGNAL SENSOR AND SIGMA FACTOR ACTIVATOR FECR-RELATED"/>
    <property type="match status" value="1"/>
</dbReference>
<dbReference type="Pfam" id="PF16344">
    <property type="entry name" value="FecR_C"/>
    <property type="match status" value="1"/>
</dbReference>
<reference evidence="4" key="1">
    <citation type="submission" date="2019-08" db="EMBL/GenBank/DDBJ databases">
        <authorList>
            <person name="Kucharzyk K."/>
            <person name="Murdoch R.W."/>
            <person name="Higgins S."/>
            <person name="Loffler F."/>
        </authorList>
    </citation>
    <scope>NUCLEOTIDE SEQUENCE</scope>
</reference>
<feature type="transmembrane region" description="Helical" evidence="1">
    <location>
        <begin position="53"/>
        <end position="73"/>
    </location>
</feature>
<evidence type="ECO:0000256" key="1">
    <source>
        <dbReference type="SAM" id="Phobius"/>
    </source>
</evidence>
<dbReference type="InterPro" id="IPR006860">
    <property type="entry name" value="FecR"/>
</dbReference>
<name>A0A644UYJ6_9ZZZZ</name>
<evidence type="ECO:0008006" key="5">
    <source>
        <dbReference type="Google" id="ProtNLM"/>
    </source>
</evidence>
<dbReference type="Gene3D" id="3.55.50.30">
    <property type="match status" value="1"/>
</dbReference>
<organism evidence="4">
    <name type="scientific">bioreactor metagenome</name>
    <dbReference type="NCBI Taxonomy" id="1076179"/>
    <lineage>
        <taxon>unclassified sequences</taxon>
        <taxon>metagenomes</taxon>
        <taxon>ecological metagenomes</taxon>
    </lineage>
</organism>
<dbReference type="GO" id="GO:0016989">
    <property type="term" value="F:sigma factor antagonist activity"/>
    <property type="evidence" value="ECO:0007669"/>
    <property type="project" value="TreeGrafter"/>
</dbReference>
<keyword evidence="1" id="KW-1133">Transmembrane helix</keyword>
<keyword evidence="1" id="KW-0812">Transmembrane</keyword>
<comment type="caution">
    <text evidence="4">The sequence shown here is derived from an EMBL/GenBank/DDBJ whole genome shotgun (WGS) entry which is preliminary data.</text>
</comment>
<feature type="domain" description="Protein FecR C-terminal" evidence="3">
    <location>
        <begin position="284"/>
        <end position="351"/>
    </location>
</feature>
<protein>
    <recommendedName>
        <fullName evidence="5">FecR protein domain-containing protein</fullName>
    </recommendedName>
</protein>
<dbReference type="InterPro" id="IPR012373">
    <property type="entry name" value="Ferrdict_sens_TM"/>
</dbReference>
<sequence length="354" mass="40674">MSELKQHMTKVVRTIISHLKKNPVSANPLRKELLWYRIEKEIELKRLKRKRKLILCGSAAASVALLLASFLFFNRVPDENILAVAESIKELDPNTFKRKEILLQLGNNKEIMLNENEQVEYTNSGKLAINNTFVEQGEKETEKYNQVVVPMGKRIQLLLSDGTKMWVNSGSRVVYPIIFDKKKREIFVQGEVYLDVIEDKNRPFVVKTDQFDVNVLGTAFNISAYSDNSQSSVVLVRGKVNVTDRTKGVVIMKPNQFTAIKDGKAGITREVDVEKYICWKENLMIIQDDRMDEVFAKLKRYYGKEFVFTDKVAELQVSGKLDLKENLEDILKSISFSVPITYQENANKIIIDIK</sequence>
<accession>A0A644UYJ6</accession>
<dbReference type="EMBL" id="VSSQ01000186">
    <property type="protein sequence ID" value="MPL84159.1"/>
    <property type="molecule type" value="Genomic_DNA"/>
</dbReference>
<proteinExistence type="predicted"/>
<dbReference type="Pfam" id="PF04773">
    <property type="entry name" value="FecR"/>
    <property type="match status" value="1"/>
</dbReference>
<dbReference type="PANTHER" id="PTHR30273:SF2">
    <property type="entry name" value="PROTEIN FECR"/>
    <property type="match status" value="1"/>
</dbReference>
<evidence type="ECO:0000313" key="4">
    <source>
        <dbReference type="EMBL" id="MPL84159.1"/>
    </source>
</evidence>
<evidence type="ECO:0000259" key="3">
    <source>
        <dbReference type="Pfam" id="PF16344"/>
    </source>
</evidence>
<gene>
    <name evidence="4" type="ORF">SDC9_30123</name>
</gene>
<keyword evidence="1" id="KW-0472">Membrane</keyword>
<dbReference type="InterPro" id="IPR032508">
    <property type="entry name" value="FecR_C"/>
</dbReference>
<feature type="domain" description="FecR protein" evidence="2">
    <location>
        <begin position="147"/>
        <end position="241"/>
    </location>
</feature>
<dbReference type="AlphaFoldDB" id="A0A644UYJ6"/>
<dbReference type="Gene3D" id="2.60.120.1440">
    <property type="match status" value="1"/>
</dbReference>
<evidence type="ECO:0000259" key="2">
    <source>
        <dbReference type="Pfam" id="PF04773"/>
    </source>
</evidence>